<keyword evidence="2" id="KW-1185">Reference proteome</keyword>
<comment type="caution">
    <text evidence="1">The sequence shown here is derived from an EMBL/GenBank/DDBJ whole genome shotgun (WGS) entry which is preliminary data.</text>
</comment>
<sequence>MELDINALDMLPAPEESRLMACTVTCGRSCYGATGTCGITQI</sequence>
<reference evidence="1 2" key="1">
    <citation type="submission" date="2021-01" db="EMBL/GenBank/DDBJ databases">
        <title>Whole genome shotgun sequence of Microbispora amethystogenes NBRC 101907.</title>
        <authorList>
            <person name="Komaki H."/>
            <person name="Tamura T."/>
        </authorList>
    </citation>
    <scope>NUCLEOTIDE SEQUENCE [LARGE SCALE GENOMIC DNA]</scope>
    <source>
        <strain evidence="1 2">NBRC 101907</strain>
    </source>
</reference>
<accession>A0ABQ4FMC6</accession>
<evidence type="ECO:0000313" key="2">
    <source>
        <dbReference type="Proteomes" id="UP000651728"/>
    </source>
</evidence>
<organism evidence="1 2">
    <name type="scientific">Microbispora amethystogenes</name>
    <dbReference type="NCBI Taxonomy" id="1427754"/>
    <lineage>
        <taxon>Bacteria</taxon>
        <taxon>Bacillati</taxon>
        <taxon>Actinomycetota</taxon>
        <taxon>Actinomycetes</taxon>
        <taxon>Streptosporangiales</taxon>
        <taxon>Streptosporangiaceae</taxon>
        <taxon>Microbispora</taxon>
    </lineage>
</organism>
<dbReference type="Proteomes" id="UP000651728">
    <property type="component" value="Unassembled WGS sequence"/>
</dbReference>
<name>A0ABQ4FMC6_9ACTN</name>
<proteinExistence type="predicted"/>
<dbReference type="RefSeq" id="WP_204288649.1">
    <property type="nucleotide sequence ID" value="NZ_BAABEJ010000026.1"/>
</dbReference>
<dbReference type="NCBIfam" id="NF038157">
    <property type="entry name" value="lanti_ALQxL"/>
    <property type="match status" value="1"/>
</dbReference>
<protein>
    <submittedName>
        <fullName evidence="1">Uncharacterized protein</fullName>
    </submittedName>
</protein>
<dbReference type="EMBL" id="BOOB01000053">
    <property type="protein sequence ID" value="GIH35974.1"/>
    <property type="molecule type" value="Genomic_DNA"/>
</dbReference>
<evidence type="ECO:0000313" key="1">
    <source>
        <dbReference type="EMBL" id="GIH35974.1"/>
    </source>
</evidence>
<gene>
    <name evidence="1" type="ORF">Mam01_61380</name>
</gene>